<name>A0A9X3J0K2_9BACT</name>
<dbReference type="Proteomes" id="UP001150924">
    <property type="component" value="Unassembled WGS sequence"/>
</dbReference>
<organism evidence="2 3">
    <name type="scientific">Nannocystis pusilla</name>
    <dbReference type="NCBI Taxonomy" id="889268"/>
    <lineage>
        <taxon>Bacteria</taxon>
        <taxon>Pseudomonadati</taxon>
        <taxon>Myxococcota</taxon>
        <taxon>Polyangia</taxon>
        <taxon>Nannocystales</taxon>
        <taxon>Nannocystaceae</taxon>
        <taxon>Nannocystis</taxon>
    </lineage>
</organism>
<dbReference type="Pfam" id="PF00501">
    <property type="entry name" value="AMP-binding"/>
    <property type="match status" value="1"/>
</dbReference>
<dbReference type="InterPro" id="IPR000873">
    <property type="entry name" value="AMP-dep_synth/lig_dom"/>
</dbReference>
<feature type="domain" description="AMP-dependent synthetase/ligase" evidence="1">
    <location>
        <begin position="9"/>
        <end position="94"/>
    </location>
</feature>
<gene>
    <name evidence="2" type="ORF">OV079_40790</name>
</gene>
<reference evidence="2" key="1">
    <citation type="submission" date="2022-11" db="EMBL/GenBank/DDBJ databases">
        <title>Minimal conservation of predation-associated metabolite biosynthetic gene clusters underscores biosynthetic potential of Myxococcota including descriptions for ten novel species: Archangium lansinium sp. nov., Myxococcus landrumus sp. nov., Nannocystis bai.</title>
        <authorList>
            <person name="Ahearne A."/>
            <person name="Stevens C."/>
            <person name="Phillips K."/>
        </authorList>
    </citation>
    <scope>NUCLEOTIDE SEQUENCE</scope>
    <source>
        <strain evidence="2">Na p29</strain>
    </source>
</reference>
<comment type="caution">
    <text evidence="2">The sequence shown here is derived from an EMBL/GenBank/DDBJ whole genome shotgun (WGS) entry which is preliminary data.</text>
</comment>
<dbReference type="SUPFAM" id="SSF56801">
    <property type="entry name" value="Acetyl-CoA synthetase-like"/>
    <property type="match status" value="1"/>
</dbReference>
<dbReference type="AlphaFoldDB" id="A0A9X3J0K2"/>
<evidence type="ECO:0000259" key="1">
    <source>
        <dbReference type="Pfam" id="PF00501"/>
    </source>
</evidence>
<accession>A0A9X3J0K2</accession>
<dbReference type="EMBL" id="JAPNKE010000002">
    <property type="protein sequence ID" value="MCY1011787.1"/>
    <property type="molecule type" value="Genomic_DNA"/>
</dbReference>
<proteinExistence type="predicted"/>
<sequence>MIVGDDGATRARSFGELVVAIEGFAARLVSRGIRRGERVAIAAPDPEYMVVATLGALRAGVVPVVLPDPSGRSPEVWRAEATEVMRATEAQRVIRPSTRGSLPPLGEVREQLIDDLGEHPLGPVFLAPAAL</sequence>
<keyword evidence="3" id="KW-1185">Reference proteome</keyword>
<dbReference type="InterPro" id="IPR042099">
    <property type="entry name" value="ANL_N_sf"/>
</dbReference>
<dbReference type="RefSeq" id="WP_267775101.1">
    <property type="nucleotide sequence ID" value="NZ_JAPNKE010000002.1"/>
</dbReference>
<evidence type="ECO:0000313" key="3">
    <source>
        <dbReference type="Proteomes" id="UP001150924"/>
    </source>
</evidence>
<dbReference type="Gene3D" id="3.40.50.12780">
    <property type="entry name" value="N-terminal domain of ligase-like"/>
    <property type="match status" value="1"/>
</dbReference>
<evidence type="ECO:0000313" key="2">
    <source>
        <dbReference type="EMBL" id="MCY1011787.1"/>
    </source>
</evidence>
<protein>
    <submittedName>
        <fullName evidence="2">AMP-binding protein</fullName>
    </submittedName>
</protein>